<evidence type="ECO:0008006" key="4">
    <source>
        <dbReference type="Google" id="ProtNLM"/>
    </source>
</evidence>
<sequence>MRWTRGRGARVAVVASLGALLAACATATSAATQAPPAPENFAAIVARPSGGELIEVQSYQHGQVLVQQGNSLSLATPLGVSTRAGIVLASGGSAGLPVYAGEVAHGTWPYSVLWSADSAGWTPQEFTTAVAPFPGSVVATTGGGEAIVGTRSFGLGDQSIVDLAPNGTIATTLVSSASLAALEHQVGCVSPVARSLAPDGETLVVSCGSSARLAVVDLAARTARTVALAGHVVATSAVVDGATGPLVAVIVATNDRERLQLVDLVGDRVVATVSLGSDASLGPSLAASGTRAVALVPHGARATLVEFEPVTSSGGVITRAIAAPAWAQGVGVTSGGAVEVVAGNPNLTGVGLLQLDQGSWREIASATTPTVNQG</sequence>
<protein>
    <recommendedName>
        <fullName evidence="4">Lipoprotein</fullName>
    </recommendedName>
</protein>
<dbReference type="SUPFAM" id="SSF75011">
    <property type="entry name" value="3-carboxy-cis,cis-mucoante lactonizing enzyme"/>
    <property type="match status" value="1"/>
</dbReference>
<dbReference type="AlphaFoldDB" id="C7M0U7"/>
<feature type="signal peptide" evidence="1">
    <location>
        <begin position="1"/>
        <end position="30"/>
    </location>
</feature>
<accession>C7M0U7</accession>
<dbReference type="KEGG" id="afo:Afer_1689"/>
<dbReference type="EMBL" id="CP001631">
    <property type="protein sequence ID" value="ACU54605.1"/>
    <property type="molecule type" value="Genomic_DNA"/>
</dbReference>
<dbReference type="HOGENOM" id="CLU_738941_0_0_11"/>
<dbReference type="STRING" id="525909.Afer_1689"/>
<keyword evidence="3" id="KW-1185">Reference proteome</keyword>
<evidence type="ECO:0000256" key="1">
    <source>
        <dbReference type="SAM" id="SignalP"/>
    </source>
</evidence>
<evidence type="ECO:0000313" key="2">
    <source>
        <dbReference type="EMBL" id="ACU54605.1"/>
    </source>
</evidence>
<dbReference type="PROSITE" id="PS51257">
    <property type="entry name" value="PROKAR_LIPOPROTEIN"/>
    <property type="match status" value="1"/>
</dbReference>
<gene>
    <name evidence="2" type="ordered locus">Afer_1689</name>
</gene>
<evidence type="ECO:0000313" key="3">
    <source>
        <dbReference type="Proteomes" id="UP000000771"/>
    </source>
</evidence>
<dbReference type="RefSeq" id="WP_015799084.1">
    <property type="nucleotide sequence ID" value="NC_013124.1"/>
</dbReference>
<feature type="chain" id="PRO_5002978968" description="Lipoprotein" evidence="1">
    <location>
        <begin position="31"/>
        <end position="374"/>
    </location>
</feature>
<reference evidence="2 3" key="1">
    <citation type="journal article" date="2009" name="Stand. Genomic Sci.">
        <title>Complete genome sequence of Acidimicrobium ferrooxidans type strain (ICP).</title>
        <authorList>
            <person name="Clum A."/>
            <person name="Nolan M."/>
            <person name="Lang E."/>
            <person name="Glavina Del Rio T."/>
            <person name="Tice H."/>
            <person name="Copeland A."/>
            <person name="Cheng J.F."/>
            <person name="Lucas S."/>
            <person name="Chen F."/>
            <person name="Bruce D."/>
            <person name="Goodwin L."/>
            <person name="Pitluck S."/>
            <person name="Ivanova N."/>
            <person name="Mavrommatis K."/>
            <person name="Mikhailova N."/>
            <person name="Pati A."/>
            <person name="Chen A."/>
            <person name="Palaniappan K."/>
            <person name="Goker M."/>
            <person name="Spring S."/>
            <person name="Land M."/>
            <person name="Hauser L."/>
            <person name="Chang Y.J."/>
            <person name="Jeffries C.C."/>
            <person name="Chain P."/>
            <person name="Bristow J."/>
            <person name="Eisen J.A."/>
            <person name="Markowitz V."/>
            <person name="Hugenholtz P."/>
            <person name="Kyrpides N.C."/>
            <person name="Klenk H.P."/>
            <person name="Lapidus A."/>
        </authorList>
    </citation>
    <scope>NUCLEOTIDE SEQUENCE [LARGE SCALE GENOMIC DNA]</scope>
    <source>
        <strain evidence="3">DSM 10331 / JCM 15462 / NBRC 103882 / ICP</strain>
    </source>
</reference>
<proteinExistence type="predicted"/>
<keyword evidence="1" id="KW-0732">Signal</keyword>
<dbReference type="eggNOG" id="ENOG5030TR3">
    <property type="taxonomic scope" value="Bacteria"/>
</dbReference>
<organism evidence="2 3">
    <name type="scientific">Acidimicrobium ferrooxidans (strain DSM 10331 / JCM 15462 / NBRC 103882 / ICP)</name>
    <dbReference type="NCBI Taxonomy" id="525909"/>
    <lineage>
        <taxon>Bacteria</taxon>
        <taxon>Bacillati</taxon>
        <taxon>Actinomycetota</taxon>
        <taxon>Acidimicrobiia</taxon>
        <taxon>Acidimicrobiales</taxon>
        <taxon>Acidimicrobiaceae</taxon>
        <taxon>Acidimicrobium</taxon>
    </lineage>
</organism>
<dbReference type="Proteomes" id="UP000000771">
    <property type="component" value="Chromosome"/>
</dbReference>
<name>C7M0U7_ACIFD</name>